<dbReference type="InterPro" id="IPR022169">
    <property type="entry name" value="DUF3701"/>
</dbReference>
<reference evidence="2" key="1">
    <citation type="submission" date="2022-11" db="EMBL/GenBank/DDBJ databases">
        <title>Robbsia betulipollinis sp. nov., isolated from pollen of birch (Betula pendula).</title>
        <authorList>
            <person name="Shi H."/>
            <person name="Ambika Manirajan B."/>
            <person name="Ratering S."/>
            <person name="Geissler-Plaum R."/>
            <person name="Schnell S."/>
        </authorList>
    </citation>
    <scope>NUCLEOTIDE SEQUENCE</scope>
    <source>
        <strain evidence="2">Bb-Pol-6</strain>
    </source>
</reference>
<sequence length="620" mass="69057">MEHPALPLPGRSGRRVGRHHLAFIKGYFEGIDIAVLAERYLDVGRDRKKARVERRWILDELIVAARQRGDVSAIRLLKLPAGALPEKTPDDAPQSLERFREEIDPDGVYSEAELVALYEETGVQTAASRRRTRTVRLRRRQRLLLDTLEASLAEPPRPEHRIGDWFDSAIAARLEAVELDTVERLIQFINRHGYRWYRRVPRVGEQTALRLRDWLRRHAGDLALRIAPESELPRGAWPVGLRKARAHRIPEMAPIDLFDPPQAAAREDRDALLRVLARHAARPATYRAYRLQAERLLLWMSLVRETSLRQMQGADAMLFLRFAAAPTPVQRWCGPKAERGSGEWRPFERALPAPGLALARRVLSSLCARLVEEAYLTTNPFEQLAPPPAAPSGETVPPRTRISRKIPATLDDLCMLPGDDLRSLRLRVLFLLLRDTGLSLEAMTRLRVASLANWPWSGSVPPDARRPNAVRGVSGARSVAPLPVPVPVPDAPRIVVSRSTRAALDAYFHARRLDPTQPCNRDVPLIGRHIVRGAADGAISGASVTPNVLARAIASFLAGRSAGCRPAAAPPPATPVMPLPAVSFRSLRQQARGRLRDARRGGLARDEKANECDKPPQTEA</sequence>
<dbReference type="EMBL" id="JAPMXC010000001">
    <property type="protein sequence ID" value="MCY0386265.1"/>
    <property type="molecule type" value="Genomic_DNA"/>
</dbReference>
<evidence type="ECO:0000313" key="2">
    <source>
        <dbReference type="EMBL" id="MCY0386265.1"/>
    </source>
</evidence>
<evidence type="ECO:0008006" key="4">
    <source>
        <dbReference type="Google" id="ProtNLM"/>
    </source>
</evidence>
<feature type="region of interest" description="Disordered" evidence="1">
    <location>
        <begin position="588"/>
        <end position="620"/>
    </location>
</feature>
<dbReference type="RefSeq" id="WP_267845599.1">
    <property type="nucleotide sequence ID" value="NZ_JAPMXC010000001.1"/>
</dbReference>
<feature type="compositionally biased region" description="Basic and acidic residues" evidence="1">
    <location>
        <begin position="594"/>
        <end position="620"/>
    </location>
</feature>
<keyword evidence="3" id="KW-1185">Reference proteome</keyword>
<gene>
    <name evidence="2" type="ORF">OVY01_03175</name>
</gene>
<organism evidence="2 3">
    <name type="scientific">Robbsia betulipollinis</name>
    <dbReference type="NCBI Taxonomy" id="2981849"/>
    <lineage>
        <taxon>Bacteria</taxon>
        <taxon>Pseudomonadati</taxon>
        <taxon>Pseudomonadota</taxon>
        <taxon>Betaproteobacteria</taxon>
        <taxon>Burkholderiales</taxon>
        <taxon>Burkholderiaceae</taxon>
        <taxon>Robbsia</taxon>
    </lineage>
</organism>
<dbReference type="Proteomes" id="UP001082899">
    <property type="component" value="Unassembled WGS sequence"/>
</dbReference>
<dbReference type="Pfam" id="PF12482">
    <property type="entry name" value="DUF3701"/>
    <property type="match status" value="1"/>
</dbReference>
<evidence type="ECO:0000256" key="1">
    <source>
        <dbReference type="SAM" id="MobiDB-lite"/>
    </source>
</evidence>
<protein>
    <recommendedName>
        <fullName evidence="4">Integrase</fullName>
    </recommendedName>
</protein>
<accession>A0ABT3ZIX0</accession>
<evidence type="ECO:0000313" key="3">
    <source>
        <dbReference type="Proteomes" id="UP001082899"/>
    </source>
</evidence>
<comment type="caution">
    <text evidence="2">The sequence shown here is derived from an EMBL/GenBank/DDBJ whole genome shotgun (WGS) entry which is preliminary data.</text>
</comment>
<proteinExistence type="predicted"/>
<name>A0ABT3ZIX0_9BURK</name>